<proteinExistence type="predicted"/>
<evidence type="ECO:0000313" key="1">
    <source>
        <dbReference type="EMBL" id="NYH78189.1"/>
    </source>
</evidence>
<keyword evidence="2" id="KW-1185">Reference proteome</keyword>
<reference evidence="1 2" key="1">
    <citation type="submission" date="2020-07" db="EMBL/GenBank/DDBJ databases">
        <title>Genomic Encyclopedia of Type Strains, Phase III (KMG-III): the genomes of soil and plant-associated and newly described type strains.</title>
        <authorList>
            <person name="Whitman W."/>
        </authorList>
    </citation>
    <scope>NUCLEOTIDE SEQUENCE [LARGE SCALE GENOMIC DNA]</scope>
    <source>
        <strain evidence="1 2">CECT 8576</strain>
    </source>
</reference>
<name>A0A852YXA4_9ACTN</name>
<dbReference type="EMBL" id="JACBYW010000002">
    <property type="protein sequence ID" value="NYH78189.1"/>
    <property type="molecule type" value="Genomic_DNA"/>
</dbReference>
<dbReference type="AlphaFoldDB" id="A0A852YXA4"/>
<evidence type="ECO:0000313" key="2">
    <source>
        <dbReference type="Proteomes" id="UP000548304"/>
    </source>
</evidence>
<dbReference type="Proteomes" id="UP000548304">
    <property type="component" value="Unassembled WGS sequence"/>
</dbReference>
<accession>A0A852YXA4</accession>
<comment type="caution">
    <text evidence="1">The sequence shown here is derived from an EMBL/GenBank/DDBJ whole genome shotgun (WGS) entry which is preliminary data.</text>
</comment>
<protein>
    <submittedName>
        <fullName evidence="1">Uncharacterized protein</fullName>
    </submittedName>
</protein>
<organism evidence="1 2">
    <name type="scientific">Actinopolyspora biskrensis</name>
    <dbReference type="NCBI Taxonomy" id="1470178"/>
    <lineage>
        <taxon>Bacteria</taxon>
        <taxon>Bacillati</taxon>
        <taxon>Actinomycetota</taxon>
        <taxon>Actinomycetes</taxon>
        <taxon>Actinopolysporales</taxon>
        <taxon>Actinopolysporaceae</taxon>
        <taxon>Actinopolyspora</taxon>
    </lineage>
</organism>
<dbReference type="RefSeq" id="WP_179534695.1">
    <property type="nucleotide sequence ID" value="NZ_JACBYW010000002.1"/>
</dbReference>
<sequence>MEIFPGRPDRAEEQLHPEVVEPTAEELAAVESPLPEWERLRVQRFYAEMIEQELGPDLPEDVPARRTASGAVLWLVPGETGRCGDEFAGGEAA</sequence>
<gene>
    <name evidence="1" type="ORF">FHR84_001511</name>
</gene>